<accession>A0A0U3GU77</accession>
<dbReference type="Proteomes" id="UP000069015">
    <property type="component" value="Chromosome 1"/>
</dbReference>
<sequence length="71" mass="7509">MNEYGLFALILSALSFVDTRIAIASDGVCTGLGGSAVIEVKRTALRTAKSVKYLVVLNVVGTAEAETYRLT</sequence>
<organism evidence="1 2">
    <name type="scientific">Pseudoalteromonas rubra</name>
    <dbReference type="NCBI Taxonomy" id="43658"/>
    <lineage>
        <taxon>Bacteria</taxon>
        <taxon>Pseudomonadati</taxon>
        <taxon>Pseudomonadota</taxon>
        <taxon>Gammaproteobacteria</taxon>
        <taxon>Alteromonadales</taxon>
        <taxon>Pseudoalteromonadaceae</taxon>
        <taxon>Pseudoalteromonas</taxon>
    </lineage>
</organism>
<dbReference type="KEGG" id="prr:AT705_06980"/>
<gene>
    <name evidence="1" type="ORF">AT705_06980</name>
</gene>
<dbReference type="AlphaFoldDB" id="A0A0U3GU77"/>
<name>A0A0U3GU77_9GAMM</name>
<evidence type="ECO:0000313" key="2">
    <source>
        <dbReference type="Proteomes" id="UP000069015"/>
    </source>
</evidence>
<evidence type="ECO:0000313" key="1">
    <source>
        <dbReference type="EMBL" id="ALU42723.1"/>
    </source>
</evidence>
<dbReference type="RefSeq" id="WP_058796042.1">
    <property type="nucleotide sequence ID" value="NZ_CP013611.1"/>
</dbReference>
<proteinExistence type="predicted"/>
<reference evidence="1 2" key="1">
    <citation type="submission" date="2015-12" db="EMBL/GenBank/DDBJ databases">
        <title>Complete genome sequence of Pseudoalteromonas rubra SCSIO 6842, harboring a conjugative plasmid.</title>
        <authorList>
            <person name="Li B."/>
            <person name="Wang X."/>
        </authorList>
    </citation>
    <scope>NUCLEOTIDE SEQUENCE [LARGE SCALE GENOMIC DNA]</scope>
    <source>
        <strain evidence="1 2">SCSIO 6842</strain>
    </source>
</reference>
<protein>
    <submittedName>
        <fullName evidence="1">Uncharacterized protein</fullName>
    </submittedName>
</protein>
<dbReference type="EMBL" id="CP013611">
    <property type="protein sequence ID" value="ALU42723.1"/>
    <property type="molecule type" value="Genomic_DNA"/>
</dbReference>